<dbReference type="Proteomes" id="UP000295367">
    <property type="component" value="Unassembled WGS sequence"/>
</dbReference>
<protein>
    <submittedName>
        <fullName evidence="2">Uncharacterized protein</fullName>
    </submittedName>
</protein>
<comment type="caution">
    <text evidence="2">The sequence shown here is derived from an EMBL/GenBank/DDBJ whole genome shotgun (WGS) entry which is preliminary data.</text>
</comment>
<evidence type="ECO:0000313" key="2">
    <source>
        <dbReference type="EMBL" id="TCV79112.1"/>
    </source>
</evidence>
<evidence type="ECO:0000256" key="1">
    <source>
        <dbReference type="SAM" id="Phobius"/>
    </source>
</evidence>
<keyword evidence="3" id="KW-1185">Reference proteome</keyword>
<dbReference type="AlphaFoldDB" id="A0A4V2W0R1"/>
<dbReference type="OrthoDB" id="9180897at2"/>
<feature type="transmembrane region" description="Helical" evidence="1">
    <location>
        <begin position="20"/>
        <end position="40"/>
    </location>
</feature>
<gene>
    <name evidence="2" type="ORF">EDC63_1353</name>
</gene>
<name>A0A4V2W0R1_9PROT</name>
<reference evidence="2 3" key="1">
    <citation type="submission" date="2019-03" db="EMBL/GenBank/DDBJ databases">
        <title>Genomic Encyclopedia of Type Strains, Phase IV (KMG-IV): sequencing the most valuable type-strain genomes for metagenomic binning, comparative biology and taxonomic classification.</title>
        <authorList>
            <person name="Goeker M."/>
        </authorList>
    </citation>
    <scope>NUCLEOTIDE SEQUENCE [LARGE SCALE GENOMIC DNA]</scope>
    <source>
        <strain evidence="2 3">DSM 100309</strain>
    </source>
</reference>
<evidence type="ECO:0000313" key="3">
    <source>
        <dbReference type="Proteomes" id="UP000295367"/>
    </source>
</evidence>
<organism evidence="2 3">
    <name type="scientific">Sulfurirhabdus autotrophica</name>
    <dbReference type="NCBI Taxonomy" id="1706046"/>
    <lineage>
        <taxon>Bacteria</taxon>
        <taxon>Pseudomonadati</taxon>
        <taxon>Pseudomonadota</taxon>
        <taxon>Betaproteobacteria</taxon>
        <taxon>Nitrosomonadales</taxon>
        <taxon>Sulfuricellaceae</taxon>
        <taxon>Sulfurirhabdus</taxon>
    </lineage>
</organism>
<dbReference type="EMBL" id="SMCO01000035">
    <property type="protein sequence ID" value="TCV79112.1"/>
    <property type="molecule type" value="Genomic_DNA"/>
</dbReference>
<keyword evidence="1" id="KW-0472">Membrane</keyword>
<sequence length="307" mass="35183">MSFLGVHKFERKIVVLIRRLLVFIGMLVFIVVLFGSYLLWHNNKKVDFPQRIELEQSLKNAIAWLDVHRSQILNEENPMLWWMIKESAELTHNVTLVGLYDQYRTRYLDVNSNNAWQYLFYTNSTVPLDLTQLENLPNYNLFFLYGLSCDENLAGTPIIKEQLKTEFCNDHLLSPACVTHQIMGFRFMQRSACGSSEYVNNSIFALQNKLVTQLTWDVRVVDVYFQRVLMLEDSGASNRIKPIWISRILSAQNSDGGWSGFQPIISLGSKLSVGFSGRGVSVNRNLSDFHASAQGVLLMSLLLTNSK</sequence>
<accession>A0A4V2W0R1</accession>
<keyword evidence="1" id="KW-0812">Transmembrane</keyword>
<dbReference type="RefSeq" id="WP_124945417.1">
    <property type="nucleotide sequence ID" value="NZ_BHVT01000013.1"/>
</dbReference>
<proteinExistence type="predicted"/>
<keyword evidence="1" id="KW-1133">Transmembrane helix</keyword>